<dbReference type="EMBL" id="PGGS01000029">
    <property type="protein sequence ID" value="PNH11472.1"/>
    <property type="molecule type" value="Genomic_DNA"/>
</dbReference>
<gene>
    <name evidence="2" type="ORF">TSOC_001713</name>
</gene>
<proteinExistence type="predicted"/>
<feature type="compositionally biased region" description="Acidic residues" evidence="1">
    <location>
        <begin position="54"/>
        <end position="63"/>
    </location>
</feature>
<name>A0A2J8AG38_9CHLO</name>
<feature type="region of interest" description="Disordered" evidence="1">
    <location>
        <begin position="89"/>
        <end position="118"/>
    </location>
</feature>
<feature type="compositionally biased region" description="Polar residues" evidence="1">
    <location>
        <begin position="94"/>
        <end position="109"/>
    </location>
</feature>
<feature type="compositionally biased region" description="Polar residues" evidence="1">
    <location>
        <begin position="1"/>
        <end position="12"/>
    </location>
</feature>
<reference evidence="2 3" key="1">
    <citation type="journal article" date="2017" name="Mol. Biol. Evol.">
        <title>The 4-celled Tetrabaena socialis nuclear genome reveals the essential components for genetic control of cell number at the origin of multicellularity in the volvocine lineage.</title>
        <authorList>
            <person name="Featherston J."/>
            <person name="Arakaki Y."/>
            <person name="Hanschen E.R."/>
            <person name="Ferris P.J."/>
            <person name="Michod R.E."/>
            <person name="Olson B.J.S.C."/>
            <person name="Nozaki H."/>
            <person name="Durand P.M."/>
        </authorList>
    </citation>
    <scope>NUCLEOTIDE SEQUENCE [LARGE SCALE GENOMIC DNA]</scope>
    <source>
        <strain evidence="2 3">NIES-571</strain>
    </source>
</reference>
<feature type="compositionally biased region" description="Polar residues" evidence="1">
    <location>
        <begin position="66"/>
        <end position="75"/>
    </location>
</feature>
<dbReference type="Proteomes" id="UP000236333">
    <property type="component" value="Unassembled WGS sequence"/>
</dbReference>
<keyword evidence="3" id="KW-1185">Reference proteome</keyword>
<evidence type="ECO:0000313" key="3">
    <source>
        <dbReference type="Proteomes" id="UP000236333"/>
    </source>
</evidence>
<organism evidence="2 3">
    <name type="scientific">Tetrabaena socialis</name>
    <dbReference type="NCBI Taxonomy" id="47790"/>
    <lineage>
        <taxon>Eukaryota</taxon>
        <taxon>Viridiplantae</taxon>
        <taxon>Chlorophyta</taxon>
        <taxon>core chlorophytes</taxon>
        <taxon>Chlorophyceae</taxon>
        <taxon>CS clade</taxon>
        <taxon>Chlamydomonadales</taxon>
        <taxon>Tetrabaenaceae</taxon>
        <taxon>Tetrabaena</taxon>
    </lineage>
</organism>
<comment type="caution">
    <text evidence="2">The sequence shown here is derived from an EMBL/GenBank/DDBJ whole genome shotgun (WGS) entry which is preliminary data.</text>
</comment>
<evidence type="ECO:0000256" key="1">
    <source>
        <dbReference type="SAM" id="MobiDB-lite"/>
    </source>
</evidence>
<feature type="region of interest" description="Disordered" evidence="1">
    <location>
        <begin position="1"/>
        <end position="75"/>
    </location>
</feature>
<evidence type="ECO:0000313" key="2">
    <source>
        <dbReference type="EMBL" id="PNH11472.1"/>
    </source>
</evidence>
<dbReference type="OrthoDB" id="535089at2759"/>
<dbReference type="AlphaFoldDB" id="A0A2J8AG38"/>
<feature type="compositionally biased region" description="Polar residues" evidence="1">
    <location>
        <begin position="24"/>
        <end position="40"/>
    </location>
</feature>
<sequence length="161" mass="17444">MDSVSTKSSPYSPRSVFGFEPISGPSSEPGQPGTLKTQRSLLAELLSTAYALEGDTDEDDDEPSMLPSSCGTSTSPIAVQRAMPESCCAGPAPLNSNSETEVPETQPSSPIAIPNRTYYRTHTAVGARQEEERRRLQYQRQVYRAQQEAHEQAALAAHGRC</sequence>
<accession>A0A2J8AG38</accession>
<protein>
    <submittedName>
        <fullName evidence="2">Uncharacterized protein</fullName>
    </submittedName>
</protein>